<protein>
    <submittedName>
        <fullName evidence="2">Nuclear transport factor 2 family protein</fullName>
    </submittedName>
</protein>
<reference evidence="2" key="1">
    <citation type="submission" date="2020-02" db="EMBL/GenBank/DDBJ databases">
        <title>Synteny-based analysis reveals conserved mechanism for high triclosan tolerance in Pseudomonas, as well as instances of horizontal transfer.</title>
        <authorList>
            <person name="Mcfarland A.G."/>
            <person name="Bertucci H.K."/>
            <person name="Litmann E."/>
            <person name="Shen J."/>
            <person name="Huttenhower C."/>
            <person name="Hartmann E.M."/>
        </authorList>
    </citation>
    <scope>NUCLEOTIDE SEQUENCE</scope>
    <source>
        <strain evidence="2">109A1</strain>
    </source>
</reference>
<accession>A0AA40RU16</accession>
<evidence type="ECO:0000259" key="1">
    <source>
        <dbReference type="Pfam" id="PF14534"/>
    </source>
</evidence>
<dbReference type="InterPro" id="IPR027843">
    <property type="entry name" value="DUF4440"/>
</dbReference>
<feature type="domain" description="DUF4440" evidence="1">
    <location>
        <begin position="23"/>
        <end position="126"/>
    </location>
</feature>
<dbReference type="RefSeq" id="WP_048329456.1">
    <property type="nucleotide sequence ID" value="NZ_CP011854.1"/>
</dbReference>
<gene>
    <name evidence="2" type="ORF">G7024_13930</name>
</gene>
<proteinExistence type="predicted"/>
<evidence type="ECO:0000313" key="3">
    <source>
        <dbReference type="Proteomes" id="UP001138621"/>
    </source>
</evidence>
<comment type="caution">
    <text evidence="2">The sequence shown here is derived from an EMBL/GenBank/DDBJ whole genome shotgun (WGS) entry which is preliminary data.</text>
</comment>
<dbReference type="Pfam" id="PF14534">
    <property type="entry name" value="DUF4440"/>
    <property type="match status" value="1"/>
</dbReference>
<dbReference type="AlphaFoldDB" id="A0AA40RU16"/>
<dbReference type="SUPFAM" id="SSF54427">
    <property type="entry name" value="NTF2-like"/>
    <property type="match status" value="1"/>
</dbReference>
<dbReference type="Proteomes" id="UP001138621">
    <property type="component" value="Unassembled WGS sequence"/>
</dbReference>
<dbReference type="EMBL" id="JAAMRD010000011">
    <property type="protein sequence ID" value="MBA1305499.1"/>
    <property type="molecule type" value="Genomic_DNA"/>
</dbReference>
<sequence>MPTSLSLETLSPEQRELWDRVCELWEQSRGRDRTLIAQAIHPQYVGWDMSAELPHNKDGAVASVTDDAPELKGYALCPLSIQVYDHLVGIVHYLYRATVQPHGAAFFDVTGKWTEVYLRQGREWIMIAVSGRPDLRAEAAA</sequence>
<dbReference type="InterPro" id="IPR032710">
    <property type="entry name" value="NTF2-like_dom_sf"/>
</dbReference>
<evidence type="ECO:0000313" key="2">
    <source>
        <dbReference type="EMBL" id="MBA1305499.1"/>
    </source>
</evidence>
<name>A0AA40RU16_STUST</name>
<dbReference type="Gene3D" id="3.10.450.50">
    <property type="match status" value="1"/>
</dbReference>
<organism evidence="2 3">
    <name type="scientific">Stutzerimonas stutzeri</name>
    <name type="common">Pseudomonas stutzeri</name>
    <dbReference type="NCBI Taxonomy" id="316"/>
    <lineage>
        <taxon>Bacteria</taxon>
        <taxon>Pseudomonadati</taxon>
        <taxon>Pseudomonadota</taxon>
        <taxon>Gammaproteobacteria</taxon>
        <taxon>Pseudomonadales</taxon>
        <taxon>Pseudomonadaceae</taxon>
        <taxon>Stutzerimonas</taxon>
    </lineage>
</organism>